<feature type="signal peptide" evidence="1">
    <location>
        <begin position="1"/>
        <end position="26"/>
    </location>
</feature>
<sequence length="252" mass="27750">MLLKKTNLFSRLSAPILCALSLALEAGVPASSPRVWVWAWDRPEDLRFLKPEEAGVAFFVLGIQVGPGTVAVRPRTAPLRLPEGMHRIAVVRLEASGAGVPERRMTEILAAIRTYALVPGIEGLQIDFDASLSQRPFYRQLIDRLLKPGEIQVPLTITALASWCMGDPWIRDLPVSGAVGMFFQMGRDTPEALAWLRKHRPVTGVRPGALAWGLATDQPLPVAPPPEARVFLFHPRSWTPDAFSSALRRVTP</sequence>
<evidence type="ECO:0000256" key="1">
    <source>
        <dbReference type="SAM" id="SignalP"/>
    </source>
</evidence>
<dbReference type="KEGG" id="msil:METEAL_38500"/>
<dbReference type="AlphaFoldDB" id="A0AA48KAI1"/>
<accession>A0AA48KAI1</accession>
<proteinExistence type="predicted"/>
<dbReference type="Proteomes" id="UP001238179">
    <property type="component" value="Chromosome"/>
</dbReference>
<feature type="chain" id="PRO_5041428074" description="DUF3142 domain-containing protein" evidence="1">
    <location>
        <begin position="27"/>
        <end position="252"/>
    </location>
</feature>
<dbReference type="EMBL" id="AP027080">
    <property type="protein sequence ID" value="BDU74676.1"/>
    <property type="molecule type" value="Genomic_DNA"/>
</dbReference>
<evidence type="ECO:0000313" key="3">
    <source>
        <dbReference type="Proteomes" id="UP001238179"/>
    </source>
</evidence>
<keyword evidence="1" id="KW-0732">Signal</keyword>
<protein>
    <recommendedName>
        <fullName evidence="4">DUF3142 domain-containing protein</fullName>
    </recommendedName>
</protein>
<gene>
    <name evidence="2" type="ORF">METEAL_38500</name>
</gene>
<keyword evidence="3" id="KW-1185">Reference proteome</keyword>
<dbReference type="RefSeq" id="WP_316413351.1">
    <property type="nucleotide sequence ID" value="NZ_AP027080.1"/>
</dbReference>
<organism evidence="2 3">
    <name type="scientific">Mesoterricola silvestris</name>
    <dbReference type="NCBI Taxonomy" id="2927979"/>
    <lineage>
        <taxon>Bacteria</taxon>
        <taxon>Pseudomonadati</taxon>
        <taxon>Acidobacteriota</taxon>
        <taxon>Holophagae</taxon>
        <taxon>Holophagales</taxon>
        <taxon>Holophagaceae</taxon>
        <taxon>Mesoterricola</taxon>
    </lineage>
</organism>
<name>A0AA48KAI1_9BACT</name>
<evidence type="ECO:0008006" key="4">
    <source>
        <dbReference type="Google" id="ProtNLM"/>
    </source>
</evidence>
<reference evidence="3" key="1">
    <citation type="journal article" date="2023" name="Int. J. Syst. Evol. Microbiol.">
        <title>Mesoterricola silvestris gen. nov., sp. nov., Mesoterricola sediminis sp. nov., Geothrix oryzae sp. nov., Geothrix edaphica sp. nov., Geothrix rubra sp. nov., and Geothrix limicola sp. nov., six novel members of Acidobacteriota isolated from soils.</title>
        <authorList>
            <person name="Itoh H."/>
            <person name="Sugisawa Y."/>
            <person name="Mise K."/>
            <person name="Xu Z."/>
            <person name="Kuniyasu M."/>
            <person name="Ushijima N."/>
            <person name="Kawano K."/>
            <person name="Kobayashi E."/>
            <person name="Shiratori Y."/>
            <person name="Masuda Y."/>
            <person name="Senoo K."/>
        </authorList>
    </citation>
    <scope>NUCLEOTIDE SEQUENCE [LARGE SCALE GENOMIC DNA]</scope>
    <source>
        <strain evidence="3">W79</strain>
    </source>
</reference>
<evidence type="ECO:0000313" key="2">
    <source>
        <dbReference type="EMBL" id="BDU74676.1"/>
    </source>
</evidence>